<dbReference type="PROSITE" id="PS51084">
    <property type="entry name" value="HIT_2"/>
    <property type="match status" value="1"/>
</dbReference>
<dbReference type="GO" id="GO:0009117">
    <property type="term" value="P:nucleotide metabolic process"/>
    <property type="evidence" value="ECO:0007669"/>
    <property type="project" value="TreeGrafter"/>
</dbReference>
<reference evidence="2" key="2">
    <citation type="journal article" date="2014" name="ISME J.">
        <title>Microbial stratification in low pH oxic and suboxic macroscopic growths along an acid mine drainage.</title>
        <authorList>
            <person name="Mendez-Garcia C."/>
            <person name="Mesa V."/>
            <person name="Sprenger R.R."/>
            <person name="Richter M."/>
            <person name="Diez M.S."/>
            <person name="Solano J."/>
            <person name="Bargiela R."/>
            <person name="Golyshina O.V."/>
            <person name="Manteca A."/>
            <person name="Ramos J.L."/>
            <person name="Gallego J.R."/>
            <person name="Llorente I."/>
            <person name="Martins Dos Santos V.A."/>
            <person name="Jensen O.N."/>
            <person name="Pelaez A.I."/>
            <person name="Sanchez J."/>
            <person name="Ferrer M."/>
        </authorList>
    </citation>
    <scope>NUCLEOTIDE SEQUENCE</scope>
</reference>
<accession>T1AF42</accession>
<dbReference type="SUPFAM" id="SSF54197">
    <property type="entry name" value="HIT-like"/>
    <property type="match status" value="1"/>
</dbReference>
<dbReference type="AlphaFoldDB" id="T1AF42"/>
<protein>
    <submittedName>
        <fullName evidence="2">HIT (Histidine triad) family protein</fullName>
    </submittedName>
</protein>
<dbReference type="Gene3D" id="3.30.428.10">
    <property type="entry name" value="HIT-like"/>
    <property type="match status" value="1"/>
</dbReference>
<dbReference type="InterPro" id="IPR011146">
    <property type="entry name" value="HIT-like"/>
</dbReference>
<reference evidence="2" key="1">
    <citation type="submission" date="2013-08" db="EMBL/GenBank/DDBJ databases">
        <authorList>
            <person name="Mendez C."/>
            <person name="Richter M."/>
            <person name="Ferrer M."/>
            <person name="Sanchez J."/>
        </authorList>
    </citation>
    <scope>NUCLEOTIDE SEQUENCE</scope>
</reference>
<dbReference type="PANTHER" id="PTHR46648">
    <property type="entry name" value="HIT FAMILY PROTEIN 1"/>
    <property type="match status" value="1"/>
</dbReference>
<dbReference type="PANTHER" id="PTHR46648:SF1">
    <property type="entry name" value="ADENOSINE 5'-MONOPHOSPHORAMIDASE HNT1"/>
    <property type="match status" value="1"/>
</dbReference>
<organism evidence="2">
    <name type="scientific">mine drainage metagenome</name>
    <dbReference type="NCBI Taxonomy" id="410659"/>
    <lineage>
        <taxon>unclassified sequences</taxon>
        <taxon>metagenomes</taxon>
        <taxon>ecological metagenomes</taxon>
    </lineage>
</organism>
<proteinExistence type="predicted"/>
<dbReference type="InterPro" id="IPR036265">
    <property type="entry name" value="HIT-like_sf"/>
</dbReference>
<sequence length="150" mass="17126">MSIKEDDIKDCIFCNLIAGKSNANKVFEDAVAFAFLDRSPVFKGHTLFVPKKHYVNLYELGDDIIERFFSDLRLVAKGVELGTEADGTLIIENNNVSQSVSHLHFHIVPRMYGDGLRGFLWPRRKYKSEDEAKEIAKSINNEIERILHGK</sequence>
<name>T1AF42_9ZZZZ</name>
<evidence type="ECO:0000259" key="1">
    <source>
        <dbReference type="PROSITE" id="PS51084"/>
    </source>
</evidence>
<dbReference type="GO" id="GO:0003824">
    <property type="term" value="F:catalytic activity"/>
    <property type="evidence" value="ECO:0007669"/>
    <property type="project" value="InterPro"/>
</dbReference>
<gene>
    <name evidence="2" type="ORF">B2A_11172</name>
</gene>
<evidence type="ECO:0000313" key="2">
    <source>
        <dbReference type="EMBL" id="EQD39629.1"/>
    </source>
</evidence>
<dbReference type="Pfam" id="PF01230">
    <property type="entry name" value="HIT"/>
    <property type="match status" value="1"/>
</dbReference>
<dbReference type="EMBL" id="AUZZ01008053">
    <property type="protein sequence ID" value="EQD39629.1"/>
    <property type="molecule type" value="Genomic_DNA"/>
</dbReference>
<dbReference type="InterPro" id="IPR001310">
    <property type="entry name" value="Histidine_triad_HIT"/>
</dbReference>
<dbReference type="PRINTS" id="PR00332">
    <property type="entry name" value="HISTRIAD"/>
</dbReference>
<feature type="domain" description="HIT" evidence="1">
    <location>
        <begin position="12"/>
        <end position="117"/>
    </location>
</feature>
<comment type="caution">
    <text evidence="2">The sequence shown here is derived from an EMBL/GenBank/DDBJ whole genome shotgun (WGS) entry which is preliminary data.</text>
</comment>